<keyword evidence="2" id="KW-1133">Transmembrane helix</keyword>
<feature type="transmembrane region" description="Helical" evidence="2">
    <location>
        <begin position="259"/>
        <end position="280"/>
    </location>
</feature>
<feature type="transmembrane region" description="Helical" evidence="2">
    <location>
        <begin position="234"/>
        <end position="253"/>
    </location>
</feature>
<sequence length="638" mass="70988">MSMNTCNLFPTLRTQCGEPTVPPNHCTNTMACLDTTPLPISTPYSPNVYFISSQTHQHRSSPLFIATTFEPSLLSYPRQCRILNPLQEHQLHAVASTTTTPDDMEATPKLTPNPDMSETVMEGLTPIPTTAQEHQPHAASTTTTIPDDMTATPTLTPNPGMSETVMEGLTPIPTTAQEHQPHAASTTTTIPDDMTATPTLTPNPGMSETVMEEPIPDPTTAQTLAKKTWSKQDMICLAALIFCIPIHMCRHFGLDRDRFYDISLVIAGCVLIFATTIHFLDIPATRLNNMEPWLEVLRRNIPRATSVLESHFLAMLGRQLLLRLMFVVQYLFYIPNGPSWEALNVAMADWPVTRGFFNGYPWALFLIILLCITKDAWWKPTTMIFRRNIIEPYGRLCAFVTMALPLIQDTVRHNVDQACLAVRHNVNQACLAVHNNVSQACLAVRHNVNQAWLAMLHNADQARLAVRHNKNQACLAIREYAQAKWASLCRRCSIVWDRACGYTRDIRSFGHASILRAWSSTRHISHAARWFAITTAGCTRAGCLTLWNLPARVRDAGGLQEFAVALKNGLVALDWFHVARIVLCVMVWPAFLCLAHMNDSSVCNTIGFAIACTTTVLVSQGPLHWTSSLALGEQDRAS</sequence>
<gene>
    <name evidence="3" type="ORF">JI435_162060</name>
</gene>
<accession>A0A7U2IDU2</accession>
<feature type="region of interest" description="Disordered" evidence="1">
    <location>
        <begin position="97"/>
        <end position="116"/>
    </location>
</feature>
<organism evidence="3 4">
    <name type="scientific">Phaeosphaeria nodorum (strain SN15 / ATCC MYA-4574 / FGSC 10173)</name>
    <name type="common">Glume blotch fungus</name>
    <name type="synonym">Parastagonospora nodorum</name>
    <dbReference type="NCBI Taxonomy" id="321614"/>
    <lineage>
        <taxon>Eukaryota</taxon>
        <taxon>Fungi</taxon>
        <taxon>Dikarya</taxon>
        <taxon>Ascomycota</taxon>
        <taxon>Pezizomycotina</taxon>
        <taxon>Dothideomycetes</taxon>
        <taxon>Pleosporomycetidae</taxon>
        <taxon>Pleosporales</taxon>
        <taxon>Pleosporineae</taxon>
        <taxon>Phaeosphaeriaceae</taxon>
        <taxon>Parastagonospora</taxon>
    </lineage>
</organism>
<dbReference type="Proteomes" id="UP000663193">
    <property type="component" value="Chromosome 23"/>
</dbReference>
<name>A0A7U2IDU2_PHANO</name>
<evidence type="ECO:0000256" key="2">
    <source>
        <dbReference type="SAM" id="Phobius"/>
    </source>
</evidence>
<evidence type="ECO:0000313" key="4">
    <source>
        <dbReference type="Proteomes" id="UP000663193"/>
    </source>
</evidence>
<dbReference type="AlphaFoldDB" id="A0A7U2IDU2"/>
<dbReference type="VEuPathDB" id="FungiDB:JI435_162060"/>
<keyword evidence="2" id="KW-0812">Transmembrane</keyword>
<feature type="compositionally biased region" description="Low complexity" evidence="1">
    <location>
        <begin position="141"/>
        <end position="150"/>
    </location>
</feature>
<feature type="transmembrane region" description="Helical" evidence="2">
    <location>
        <begin position="360"/>
        <end position="378"/>
    </location>
</feature>
<proteinExistence type="predicted"/>
<evidence type="ECO:0000256" key="1">
    <source>
        <dbReference type="SAM" id="MobiDB-lite"/>
    </source>
</evidence>
<feature type="region of interest" description="Disordered" evidence="1">
    <location>
        <begin position="131"/>
        <end position="150"/>
    </location>
</feature>
<keyword evidence="4" id="KW-1185">Reference proteome</keyword>
<dbReference type="EMBL" id="CP069045">
    <property type="protein sequence ID" value="QRD07745.1"/>
    <property type="molecule type" value="Genomic_DNA"/>
</dbReference>
<evidence type="ECO:0000313" key="3">
    <source>
        <dbReference type="EMBL" id="QRD07745.1"/>
    </source>
</evidence>
<keyword evidence="2" id="KW-0472">Membrane</keyword>
<protein>
    <submittedName>
        <fullName evidence="3">Uncharacterized protein</fullName>
    </submittedName>
</protein>
<reference evidence="4" key="1">
    <citation type="journal article" date="2021" name="BMC Genomics">
        <title>Chromosome-level genome assembly and manually-curated proteome of model necrotroph Parastagonospora nodorum Sn15 reveals a genome-wide trove of candidate effector homologs, and redundancy of virulence-related functions within an accessory chromosome.</title>
        <authorList>
            <person name="Bertazzoni S."/>
            <person name="Jones D.A.B."/>
            <person name="Phan H.T."/>
            <person name="Tan K.-C."/>
            <person name="Hane J.K."/>
        </authorList>
    </citation>
    <scope>NUCLEOTIDE SEQUENCE [LARGE SCALE GENOMIC DNA]</scope>
    <source>
        <strain evidence="4">SN15 / ATCC MYA-4574 / FGSC 10173)</strain>
    </source>
</reference>